<dbReference type="Proteomes" id="UP000299102">
    <property type="component" value="Unassembled WGS sequence"/>
</dbReference>
<name>A0A4C1ZIH8_EUMVA</name>
<keyword evidence="2" id="KW-1185">Reference proteome</keyword>
<evidence type="ECO:0000313" key="2">
    <source>
        <dbReference type="Proteomes" id="UP000299102"/>
    </source>
</evidence>
<reference evidence="1 2" key="1">
    <citation type="journal article" date="2019" name="Commun. Biol.">
        <title>The bagworm genome reveals a unique fibroin gene that provides high tensile strength.</title>
        <authorList>
            <person name="Kono N."/>
            <person name="Nakamura H."/>
            <person name="Ohtoshi R."/>
            <person name="Tomita M."/>
            <person name="Numata K."/>
            <person name="Arakawa K."/>
        </authorList>
    </citation>
    <scope>NUCLEOTIDE SEQUENCE [LARGE SCALE GENOMIC DNA]</scope>
</reference>
<dbReference type="AlphaFoldDB" id="A0A4C1ZIH8"/>
<dbReference type="EMBL" id="BGZK01001789">
    <property type="protein sequence ID" value="GBP86355.1"/>
    <property type="molecule type" value="Genomic_DNA"/>
</dbReference>
<proteinExistence type="predicted"/>
<gene>
    <name evidence="1" type="ORF">EVAR_55282_1</name>
</gene>
<comment type="caution">
    <text evidence="1">The sequence shown here is derived from an EMBL/GenBank/DDBJ whole genome shotgun (WGS) entry which is preliminary data.</text>
</comment>
<evidence type="ECO:0000313" key="1">
    <source>
        <dbReference type="EMBL" id="GBP86355.1"/>
    </source>
</evidence>
<organism evidence="1 2">
    <name type="scientific">Eumeta variegata</name>
    <name type="common">Bagworm moth</name>
    <name type="synonym">Eumeta japonica</name>
    <dbReference type="NCBI Taxonomy" id="151549"/>
    <lineage>
        <taxon>Eukaryota</taxon>
        <taxon>Metazoa</taxon>
        <taxon>Ecdysozoa</taxon>
        <taxon>Arthropoda</taxon>
        <taxon>Hexapoda</taxon>
        <taxon>Insecta</taxon>
        <taxon>Pterygota</taxon>
        <taxon>Neoptera</taxon>
        <taxon>Endopterygota</taxon>
        <taxon>Lepidoptera</taxon>
        <taxon>Glossata</taxon>
        <taxon>Ditrysia</taxon>
        <taxon>Tineoidea</taxon>
        <taxon>Psychidae</taxon>
        <taxon>Oiketicinae</taxon>
        <taxon>Eumeta</taxon>
    </lineage>
</organism>
<sequence length="98" mass="11194">MITSVVERSAGCFSIDHRRSSRVPGISTSSSFDHQVFRSETVDRGMVTRHNNNFAYGKHVVDKETPFGPYAYRSDARDGGYEKMWTDRKLFSTRLPTT</sequence>
<protein>
    <submittedName>
        <fullName evidence="1">Uncharacterized protein</fullName>
    </submittedName>
</protein>
<accession>A0A4C1ZIH8</accession>